<dbReference type="Proteomes" id="UP000054485">
    <property type="component" value="Unassembled WGS sequence"/>
</dbReference>
<protein>
    <submittedName>
        <fullName evidence="1">Unplaced genomic scaffold CY34scaffold_874, whole genome shotgun sequence</fullName>
    </submittedName>
</protein>
<gene>
    <name evidence="1" type="ORF">CY34DRAFT_27083</name>
</gene>
<evidence type="ECO:0000313" key="1">
    <source>
        <dbReference type="EMBL" id="KIK33172.1"/>
    </source>
</evidence>
<accession>A0A0D0AG17</accession>
<dbReference type="InParanoid" id="A0A0D0AG17"/>
<keyword evidence="2" id="KW-1185">Reference proteome</keyword>
<dbReference type="STRING" id="930992.A0A0D0AG17"/>
<dbReference type="AlphaFoldDB" id="A0A0D0AG17"/>
<dbReference type="OrthoDB" id="2669721at2759"/>
<reference evidence="1 2" key="1">
    <citation type="submission" date="2014-04" db="EMBL/GenBank/DDBJ databases">
        <authorList>
            <consortium name="DOE Joint Genome Institute"/>
            <person name="Kuo A."/>
            <person name="Ruytinx J."/>
            <person name="Rineau F."/>
            <person name="Colpaert J."/>
            <person name="Kohler A."/>
            <person name="Nagy L.G."/>
            <person name="Floudas D."/>
            <person name="Copeland A."/>
            <person name="Barry K.W."/>
            <person name="Cichocki N."/>
            <person name="Veneault-Fourrey C."/>
            <person name="LaButti K."/>
            <person name="Lindquist E.A."/>
            <person name="Lipzen A."/>
            <person name="Lundell T."/>
            <person name="Morin E."/>
            <person name="Murat C."/>
            <person name="Sun H."/>
            <person name="Tunlid A."/>
            <person name="Henrissat B."/>
            <person name="Grigoriev I.V."/>
            <person name="Hibbett D.S."/>
            <person name="Martin F."/>
            <person name="Nordberg H.P."/>
            <person name="Cantor M.N."/>
            <person name="Hua S.X."/>
        </authorList>
    </citation>
    <scope>NUCLEOTIDE SEQUENCE [LARGE SCALE GENOMIC DNA]</scope>
    <source>
        <strain evidence="1 2">UH-Slu-Lm8-n1</strain>
    </source>
</reference>
<dbReference type="HOGENOM" id="CLU_007337_4_1_1"/>
<dbReference type="EMBL" id="KN836005">
    <property type="protein sequence ID" value="KIK33172.1"/>
    <property type="molecule type" value="Genomic_DNA"/>
</dbReference>
<proteinExistence type="predicted"/>
<sequence>MSNLVGHSSKVGCCMYCPIKGCHKPGASQYYPVLLKPHNYSVVWCDHDDVNVYNLPLGTSEGYVHQLKHLMASPNQTQFEKQRLETGIVGPSILPGLQPQHVLGVPECFSSEIMHYSGANMASLYTVLWRGTIDCRDTWEEHGHAVTACKSYLLGSFDVAPHDPNLKMNSFYKAVEYIMWLYYLCPALLYGILSDNVWQNFCKFACLMDRLPGRSTHYCS</sequence>
<evidence type="ECO:0000313" key="2">
    <source>
        <dbReference type="Proteomes" id="UP000054485"/>
    </source>
</evidence>
<reference evidence="2" key="2">
    <citation type="submission" date="2015-01" db="EMBL/GenBank/DDBJ databases">
        <title>Evolutionary Origins and Diversification of the Mycorrhizal Mutualists.</title>
        <authorList>
            <consortium name="DOE Joint Genome Institute"/>
            <consortium name="Mycorrhizal Genomics Consortium"/>
            <person name="Kohler A."/>
            <person name="Kuo A."/>
            <person name="Nagy L.G."/>
            <person name="Floudas D."/>
            <person name="Copeland A."/>
            <person name="Barry K.W."/>
            <person name="Cichocki N."/>
            <person name="Veneault-Fourrey C."/>
            <person name="LaButti K."/>
            <person name="Lindquist E.A."/>
            <person name="Lipzen A."/>
            <person name="Lundell T."/>
            <person name="Morin E."/>
            <person name="Murat C."/>
            <person name="Riley R."/>
            <person name="Ohm R."/>
            <person name="Sun H."/>
            <person name="Tunlid A."/>
            <person name="Henrissat B."/>
            <person name="Grigoriev I.V."/>
            <person name="Hibbett D.S."/>
            <person name="Martin F."/>
        </authorList>
    </citation>
    <scope>NUCLEOTIDE SEQUENCE [LARGE SCALE GENOMIC DNA]</scope>
    <source>
        <strain evidence="2">UH-Slu-Lm8-n1</strain>
    </source>
</reference>
<organism evidence="1 2">
    <name type="scientific">Suillus luteus UH-Slu-Lm8-n1</name>
    <dbReference type="NCBI Taxonomy" id="930992"/>
    <lineage>
        <taxon>Eukaryota</taxon>
        <taxon>Fungi</taxon>
        <taxon>Dikarya</taxon>
        <taxon>Basidiomycota</taxon>
        <taxon>Agaricomycotina</taxon>
        <taxon>Agaricomycetes</taxon>
        <taxon>Agaricomycetidae</taxon>
        <taxon>Boletales</taxon>
        <taxon>Suillineae</taxon>
        <taxon>Suillaceae</taxon>
        <taxon>Suillus</taxon>
    </lineage>
</organism>
<name>A0A0D0AG17_9AGAM</name>